<dbReference type="GeneID" id="7843523"/>
<dbReference type="HOGENOM" id="CLU_064761_3_0_1"/>
<proteinExistence type="inferred from homology"/>
<accession>Q22ZB0</accession>
<dbReference type="EMBL" id="GG662798">
    <property type="protein sequence ID" value="EAR90411.1"/>
    <property type="molecule type" value="Genomic_DNA"/>
</dbReference>
<dbReference type="RefSeq" id="XP_001010656.1">
    <property type="nucleotide sequence ID" value="XM_001010656.3"/>
</dbReference>
<keyword evidence="4" id="KW-0269">Exonuclease</keyword>
<evidence type="ECO:0000256" key="1">
    <source>
        <dbReference type="ARBA" id="ARBA00009921"/>
    </source>
</evidence>
<dbReference type="InterPro" id="IPR013520">
    <property type="entry name" value="Ribonucl_H"/>
</dbReference>
<comment type="similarity">
    <text evidence="1">Belongs to the oligoribonuclease family.</text>
</comment>
<protein>
    <submittedName>
        <fullName evidence="6">Oligoribonuclease</fullName>
    </submittedName>
</protein>
<keyword evidence="2" id="KW-0540">Nuclease</keyword>
<organism evidence="6 7">
    <name type="scientific">Tetrahymena thermophila (strain SB210)</name>
    <dbReference type="NCBI Taxonomy" id="312017"/>
    <lineage>
        <taxon>Eukaryota</taxon>
        <taxon>Sar</taxon>
        <taxon>Alveolata</taxon>
        <taxon>Ciliophora</taxon>
        <taxon>Intramacronucleata</taxon>
        <taxon>Oligohymenophorea</taxon>
        <taxon>Hymenostomatida</taxon>
        <taxon>Tetrahymenina</taxon>
        <taxon>Tetrahymenidae</taxon>
        <taxon>Tetrahymena</taxon>
    </lineage>
</organism>
<evidence type="ECO:0000313" key="6">
    <source>
        <dbReference type="EMBL" id="EAR90411.1"/>
    </source>
</evidence>
<name>Q22ZB0_TETTS</name>
<evidence type="ECO:0000256" key="3">
    <source>
        <dbReference type="ARBA" id="ARBA00022801"/>
    </source>
</evidence>
<dbReference type="CDD" id="cd06135">
    <property type="entry name" value="Orn"/>
    <property type="match status" value="1"/>
</dbReference>
<evidence type="ECO:0000259" key="5">
    <source>
        <dbReference type="SMART" id="SM00479"/>
    </source>
</evidence>
<dbReference type="Gene3D" id="3.30.420.10">
    <property type="entry name" value="Ribonuclease H-like superfamily/Ribonuclease H"/>
    <property type="match status" value="1"/>
</dbReference>
<dbReference type="InterPro" id="IPR022894">
    <property type="entry name" value="Oligoribonuclease"/>
</dbReference>
<dbReference type="PANTHER" id="PTHR11046:SF0">
    <property type="entry name" value="OLIGORIBONUCLEASE, MITOCHONDRIAL"/>
    <property type="match status" value="1"/>
</dbReference>
<sequence>MDSQEQKIKLKDPLLWCDCEMTGLNFLNNDQIIEIATLLTDGELTQVIKGPELIIQAPKELLESMDEWCTNTHKGSGLYDKVLKSEVTLQMAEEQVIKFLKDNGIEQKEALLAGNSIHADMKFIQKQMPNLYNFLHYRLVDVSTVKELTKRWNPEILKKAPVKKGGHRALDDILESIEELKFYRKEVFKI</sequence>
<keyword evidence="7" id="KW-1185">Reference proteome</keyword>
<dbReference type="Pfam" id="PF00929">
    <property type="entry name" value="RNase_T"/>
    <property type="match status" value="1"/>
</dbReference>
<dbReference type="OrthoDB" id="270189at2759"/>
<dbReference type="InterPro" id="IPR036397">
    <property type="entry name" value="RNaseH_sf"/>
</dbReference>
<gene>
    <name evidence="6" type="ORF">TTHERM_00112610</name>
</gene>
<evidence type="ECO:0000256" key="2">
    <source>
        <dbReference type="ARBA" id="ARBA00022722"/>
    </source>
</evidence>
<dbReference type="GO" id="GO:0003676">
    <property type="term" value="F:nucleic acid binding"/>
    <property type="evidence" value="ECO:0007669"/>
    <property type="project" value="InterPro"/>
</dbReference>
<dbReference type="KEGG" id="tet:TTHERM_00112610"/>
<keyword evidence="3" id="KW-0378">Hydrolase</keyword>
<feature type="domain" description="Exonuclease" evidence="5">
    <location>
        <begin position="13"/>
        <end position="189"/>
    </location>
</feature>
<dbReference type="eggNOG" id="KOG3242">
    <property type="taxonomic scope" value="Eukaryota"/>
</dbReference>
<dbReference type="SUPFAM" id="SSF53098">
    <property type="entry name" value="Ribonuclease H-like"/>
    <property type="match status" value="1"/>
</dbReference>
<dbReference type="OMA" id="AFFHYRN"/>
<dbReference type="SMART" id="SM00479">
    <property type="entry name" value="EXOIII"/>
    <property type="match status" value="1"/>
</dbReference>
<dbReference type="STRING" id="312017.Q22ZB0"/>
<dbReference type="GO" id="GO:0005739">
    <property type="term" value="C:mitochondrion"/>
    <property type="evidence" value="ECO:0007669"/>
    <property type="project" value="TreeGrafter"/>
</dbReference>
<dbReference type="FunFam" id="3.30.420.10:FF:000003">
    <property type="entry name" value="Oligoribonuclease"/>
    <property type="match status" value="1"/>
</dbReference>
<dbReference type="PANTHER" id="PTHR11046">
    <property type="entry name" value="OLIGORIBONUCLEASE, MITOCHONDRIAL"/>
    <property type="match status" value="1"/>
</dbReference>
<evidence type="ECO:0000256" key="4">
    <source>
        <dbReference type="ARBA" id="ARBA00022839"/>
    </source>
</evidence>
<dbReference type="GO" id="GO:0000175">
    <property type="term" value="F:3'-5'-RNA exonuclease activity"/>
    <property type="evidence" value="ECO:0007669"/>
    <property type="project" value="InterPro"/>
</dbReference>
<dbReference type="InterPro" id="IPR012337">
    <property type="entry name" value="RNaseH-like_sf"/>
</dbReference>
<dbReference type="InParanoid" id="Q22ZB0"/>
<dbReference type="NCBIfam" id="NF003765">
    <property type="entry name" value="PRK05359.1"/>
    <property type="match status" value="1"/>
</dbReference>
<evidence type="ECO:0000313" key="7">
    <source>
        <dbReference type="Proteomes" id="UP000009168"/>
    </source>
</evidence>
<reference evidence="7" key="1">
    <citation type="journal article" date="2006" name="PLoS Biol.">
        <title>Macronuclear genome sequence of the ciliate Tetrahymena thermophila, a model eukaryote.</title>
        <authorList>
            <person name="Eisen J.A."/>
            <person name="Coyne R.S."/>
            <person name="Wu M."/>
            <person name="Wu D."/>
            <person name="Thiagarajan M."/>
            <person name="Wortman J.R."/>
            <person name="Badger J.H."/>
            <person name="Ren Q."/>
            <person name="Amedeo P."/>
            <person name="Jones K.M."/>
            <person name="Tallon L.J."/>
            <person name="Delcher A.L."/>
            <person name="Salzberg S.L."/>
            <person name="Silva J.C."/>
            <person name="Haas B.J."/>
            <person name="Majoros W.H."/>
            <person name="Farzad M."/>
            <person name="Carlton J.M."/>
            <person name="Smith R.K. Jr."/>
            <person name="Garg J."/>
            <person name="Pearlman R.E."/>
            <person name="Karrer K.M."/>
            <person name="Sun L."/>
            <person name="Manning G."/>
            <person name="Elde N.C."/>
            <person name="Turkewitz A.P."/>
            <person name="Asai D.J."/>
            <person name="Wilkes D.E."/>
            <person name="Wang Y."/>
            <person name="Cai H."/>
            <person name="Collins K."/>
            <person name="Stewart B.A."/>
            <person name="Lee S.R."/>
            <person name="Wilamowska K."/>
            <person name="Weinberg Z."/>
            <person name="Ruzzo W.L."/>
            <person name="Wloga D."/>
            <person name="Gaertig J."/>
            <person name="Frankel J."/>
            <person name="Tsao C.-C."/>
            <person name="Gorovsky M.A."/>
            <person name="Keeling P.J."/>
            <person name="Waller R.F."/>
            <person name="Patron N.J."/>
            <person name="Cherry J.M."/>
            <person name="Stover N.A."/>
            <person name="Krieger C.J."/>
            <person name="del Toro C."/>
            <person name="Ryder H.F."/>
            <person name="Williamson S.C."/>
            <person name="Barbeau R.A."/>
            <person name="Hamilton E.P."/>
            <person name="Orias E."/>
        </authorList>
    </citation>
    <scope>NUCLEOTIDE SEQUENCE [LARGE SCALE GENOMIC DNA]</scope>
    <source>
        <strain evidence="7">SB210</strain>
    </source>
</reference>
<dbReference type="AlphaFoldDB" id="Q22ZB0"/>
<dbReference type="Proteomes" id="UP000009168">
    <property type="component" value="Unassembled WGS sequence"/>
</dbReference>